<evidence type="ECO:0000259" key="1">
    <source>
        <dbReference type="Pfam" id="PF07929"/>
    </source>
</evidence>
<dbReference type="SUPFAM" id="SSF159941">
    <property type="entry name" value="MM3350-like"/>
    <property type="match status" value="1"/>
</dbReference>
<organism evidence="2 3">
    <name type="scientific">Algivirga pacifica</name>
    <dbReference type="NCBI Taxonomy" id="1162670"/>
    <lineage>
        <taxon>Bacteria</taxon>
        <taxon>Pseudomonadati</taxon>
        <taxon>Bacteroidota</taxon>
        <taxon>Cytophagia</taxon>
        <taxon>Cytophagales</taxon>
        <taxon>Flammeovirgaceae</taxon>
        <taxon>Algivirga</taxon>
    </lineage>
</organism>
<dbReference type="RefSeq" id="WP_345372131.1">
    <property type="nucleotide sequence ID" value="NZ_BAABJX010000036.1"/>
</dbReference>
<dbReference type="InterPro" id="IPR012912">
    <property type="entry name" value="Plasmid_pRiA4b_Orf3-like"/>
</dbReference>
<dbReference type="InterPro" id="IPR024047">
    <property type="entry name" value="MM3350-like_sf"/>
</dbReference>
<evidence type="ECO:0000313" key="3">
    <source>
        <dbReference type="Proteomes" id="UP001500298"/>
    </source>
</evidence>
<sequence>MSAITYTNRKGKTSYIRQSTTKTGKITYYATTKVKKEEVKNMLTEMPEGYEFFENPETAVVKVRKQPTYTFTVEELKTIESILKKGKKSLLQISRDTDFIGFYHPMMSTFEWIQFSTNRQMSELSDSIVQYAQYEIVGRLLKKGKTYILQRQEKTSWATIEENDDLLSLTDKYKKELLNNQLSEIPVELPEVLPAVLDLKITLVGSSPSIYRTVKVNNDISLERLHDIIQIVMGWDRSHLYSFEYKKGKRSVEITQGGNPFWEDEPESEADEIDIKDYLTNKGDKLYYTYDFGDNWDHEILLVGSTEGAIKKIAECTEGKRACPPEDCGGIYYYNDYVKRQKKGLKHLSEDEIEWFGKRFDPEEFSLKEVNKRLSRSR</sequence>
<keyword evidence="3" id="KW-1185">Reference proteome</keyword>
<dbReference type="Gene3D" id="3.10.290.30">
    <property type="entry name" value="MM3350-like"/>
    <property type="match status" value="1"/>
</dbReference>
<dbReference type="PANTHER" id="PTHR41878:SF1">
    <property type="entry name" value="TNPR PROTEIN"/>
    <property type="match status" value="1"/>
</dbReference>
<protein>
    <recommendedName>
        <fullName evidence="1">Plasmid pRiA4b Orf3-like domain-containing protein</fullName>
    </recommendedName>
</protein>
<reference evidence="3" key="1">
    <citation type="journal article" date="2019" name="Int. J. Syst. Evol. Microbiol.">
        <title>The Global Catalogue of Microorganisms (GCM) 10K type strain sequencing project: providing services to taxonomists for standard genome sequencing and annotation.</title>
        <authorList>
            <consortium name="The Broad Institute Genomics Platform"/>
            <consortium name="The Broad Institute Genome Sequencing Center for Infectious Disease"/>
            <person name="Wu L."/>
            <person name="Ma J."/>
        </authorList>
    </citation>
    <scope>NUCLEOTIDE SEQUENCE [LARGE SCALE GENOMIC DNA]</scope>
    <source>
        <strain evidence="3">JCM 18326</strain>
    </source>
</reference>
<evidence type="ECO:0000313" key="2">
    <source>
        <dbReference type="EMBL" id="GAA4838062.1"/>
    </source>
</evidence>
<dbReference type="Pfam" id="PF07929">
    <property type="entry name" value="PRiA4_ORF3"/>
    <property type="match status" value="1"/>
</dbReference>
<feature type="domain" description="Plasmid pRiA4b Orf3-like" evidence="1">
    <location>
        <begin position="196"/>
        <end position="368"/>
    </location>
</feature>
<name>A0ABP9DH23_9BACT</name>
<dbReference type="PANTHER" id="PTHR41878">
    <property type="entry name" value="LEXA REPRESSOR-RELATED"/>
    <property type="match status" value="1"/>
</dbReference>
<dbReference type="EMBL" id="BAABJX010000036">
    <property type="protein sequence ID" value="GAA4838062.1"/>
    <property type="molecule type" value="Genomic_DNA"/>
</dbReference>
<accession>A0ABP9DH23</accession>
<comment type="caution">
    <text evidence="2">The sequence shown here is derived from an EMBL/GenBank/DDBJ whole genome shotgun (WGS) entry which is preliminary data.</text>
</comment>
<proteinExistence type="predicted"/>
<dbReference type="Proteomes" id="UP001500298">
    <property type="component" value="Unassembled WGS sequence"/>
</dbReference>
<gene>
    <name evidence="2" type="ORF">GCM10023331_24040</name>
</gene>